<dbReference type="STRING" id="1469647.BC351_14860"/>
<dbReference type="Proteomes" id="UP000190626">
    <property type="component" value="Unassembled WGS sequence"/>
</dbReference>
<evidence type="ECO:0000313" key="2">
    <source>
        <dbReference type="Proteomes" id="UP000190626"/>
    </source>
</evidence>
<organism evidence="1 2">
    <name type="scientific">Paenibacillus ferrarius</name>
    <dbReference type="NCBI Taxonomy" id="1469647"/>
    <lineage>
        <taxon>Bacteria</taxon>
        <taxon>Bacillati</taxon>
        <taxon>Bacillota</taxon>
        <taxon>Bacilli</taxon>
        <taxon>Bacillales</taxon>
        <taxon>Paenibacillaceae</taxon>
        <taxon>Paenibacillus</taxon>
    </lineage>
</organism>
<name>A0A1V4HRG4_9BACL</name>
<gene>
    <name evidence="1" type="ORF">BC351_14860</name>
</gene>
<evidence type="ECO:0008006" key="3">
    <source>
        <dbReference type="Google" id="ProtNLM"/>
    </source>
</evidence>
<protein>
    <recommendedName>
        <fullName evidence="3">Tn3 transposase DDE domain-containing protein</fullName>
    </recommendedName>
</protein>
<comment type="caution">
    <text evidence="1">The sequence shown here is derived from an EMBL/GenBank/DDBJ whole genome shotgun (WGS) entry which is preliminary data.</text>
</comment>
<keyword evidence="2" id="KW-1185">Reference proteome</keyword>
<sequence>MNALARAIFFGKHGELRERALQDQLQLGWEHVNFLGEYKFDLKQITSLKGLRPLKHHSNEVKQMINRISLA</sequence>
<dbReference type="EMBL" id="MBTG01000002">
    <property type="protein sequence ID" value="OPH61220.1"/>
    <property type="molecule type" value="Genomic_DNA"/>
</dbReference>
<accession>A0A1V4HRG4</accession>
<reference evidence="2" key="1">
    <citation type="submission" date="2016-07" db="EMBL/GenBank/DDBJ databases">
        <authorList>
            <person name="Florea S."/>
            <person name="Webb J.S."/>
            <person name="Jaromczyk J."/>
            <person name="Schardl C.L."/>
        </authorList>
    </citation>
    <scope>NUCLEOTIDE SEQUENCE [LARGE SCALE GENOMIC DNA]</scope>
    <source>
        <strain evidence="2">CY1</strain>
    </source>
</reference>
<evidence type="ECO:0000313" key="1">
    <source>
        <dbReference type="EMBL" id="OPH61220.1"/>
    </source>
</evidence>
<dbReference type="AlphaFoldDB" id="A0A1V4HRG4"/>
<proteinExistence type="predicted"/>